<dbReference type="Gene3D" id="3.40.140.20">
    <property type="match status" value="1"/>
</dbReference>
<dbReference type="AlphaFoldDB" id="A0A655ACH8"/>
<dbReference type="GO" id="GO:0004643">
    <property type="term" value="F:phosphoribosylaminoimidazolecarboxamide formyltransferase activity"/>
    <property type="evidence" value="ECO:0007669"/>
    <property type="project" value="InterPro"/>
</dbReference>
<reference evidence="1 2" key="1">
    <citation type="submission" date="2015-03" db="EMBL/GenBank/DDBJ databases">
        <authorList>
            <consortium name="Pathogen Informatics"/>
        </authorList>
    </citation>
    <scope>NUCLEOTIDE SEQUENCE [LARGE SCALE GENOMIC DNA]</scope>
    <source>
        <strain evidence="1 2">Bir 187</strain>
    </source>
</reference>
<accession>A0A655ACH8</accession>
<gene>
    <name evidence="1" type="primary">purH_2</name>
    <name evidence="1" type="ORF">ERS027661_03656</name>
</gene>
<dbReference type="InterPro" id="IPR002695">
    <property type="entry name" value="PurH-like"/>
</dbReference>
<dbReference type="InterPro" id="IPR016193">
    <property type="entry name" value="Cytidine_deaminase-like"/>
</dbReference>
<keyword evidence="1" id="KW-0808">Transferase</keyword>
<evidence type="ECO:0000313" key="1">
    <source>
        <dbReference type="EMBL" id="CKS88433.1"/>
    </source>
</evidence>
<dbReference type="PANTHER" id="PTHR11692:SF0">
    <property type="entry name" value="BIFUNCTIONAL PURINE BIOSYNTHESIS PROTEIN ATIC"/>
    <property type="match status" value="1"/>
</dbReference>
<dbReference type="Proteomes" id="UP000049023">
    <property type="component" value="Unassembled WGS sequence"/>
</dbReference>
<name>A0A655ACH8_MYCTX</name>
<dbReference type="EMBL" id="CNFU01001010">
    <property type="protein sequence ID" value="CKS88433.1"/>
    <property type="molecule type" value="Genomic_DNA"/>
</dbReference>
<dbReference type="GO" id="GO:0005829">
    <property type="term" value="C:cytosol"/>
    <property type="evidence" value="ECO:0007669"/>
    <property type="project" value="TreeGrafter"/>
</dbReference>
<protein>
    <submittedName>
        <fullName evidence="1">Bifunctional phosphoribosylaminoimidazolecarboxamide formyltransferase/IMP cyclohydrolase</fullName>
    </submittedName>
</protein>
<dbReference type="PANTHER" id="PTHR11692">
    <property type="entry name" value="BIFUNCTIONAL PURINE BIOSYNTHESIS PROTEIN PURH"/>
    <property type="match status" value="1"/>
</dbReference>
<dbReference type="InterPro" id="IPR024051">
    <property type="entry name" value="AICAR_Tfase_dup_dom_sf"/>
</dbReference>
<dbReference type="SMR" id="A0A655ACH8"/>
<sequence length="58" mass="5900">MAASDAFFPFPDGLETLAAAGVTAVVHPGGSVRDEEVTEAAAKAGVTLYLTGARHFAH</sequence>
<dbReference type="GO" id="GO:0006189">
    <property type="term" value="P:'de novo' IMP biosynthetic process"/>
    <property type="evidence" value="ECO:0007669"/>
    <property type="project" value="TreeGrafter"/>
</dbReference>
<organism evidence="1 2">
    <name type="scientific">Mycobacterium tuberculosis</name>
    <dbReference type="NCBI Taxonomy" id="1773"/>
    <lineage>
        <taxon>Bacteria</taxon>
        <taxon>Bacillati</taxon>
        <taxon>Actinomycetota</taxon>
        <taxon>Actinomycetes</taxon>
        <taxon>Mycobacteriales</taxon>
        <taxon>Mycobacteriaceae</taxon>
        <taxon>Mycobacterium</taxon>
        <taxon>Mycobacterium tuberculosis complex</taxon>
    </lineage>
</organism>
<keyword evidence="1" id="KW-0378">Hydrolase</keyword>
<dbReference type="GO" id="GO:0003937">
    <property type="term" value="F:IMP cyclohydrolase activity"/>
    <property type="evidence" value="ECO:0007669"/>
    <property type="project" value="InterPro"/>
</dbReference>
<evidence type="ECO:0000313" key="2">
    <source>
        <dbReference type="Proteomes" id="UP000049023"/>
    </source>
</evidence>
<dbReference type="SUPFAM" id="SSF53927">
    <property type="entry name" value="Cytidine deaminase-like"/>
    <property type="match status" value="1"/>
</dbReference>
<proteinExistence type="predicted"/>